<reference evidence="2" key="1">
    <citation type="submission" date="2018-11" db="EMBL/GenBank/DDBJ databases">
        <authorList>
            <person name="Alioto T."/>
            <person name="Alioto T."/>
        </authorList>
    </citation>
    <scope>NUCLEOTIDE SEQUENCE</scope>
</reference>
<sequence>MQYTAVQNECVELWLKLQNIHNSSEISFEKFGSVIDKNIFKQKLEETTAHENMLAKETTKILKNFASAKDKKGCIKVLQKRLEKDHPSCDNDISSDEKTDMEDNIPNGSYKKYYDETLMESRATTICHSRKNRTTNVFNVNIASSKVSINEKTAEQFACIDGSNGQYPAIEEGQ</sequence>
<feature type="region of interest" description="Disordered" evidence="1">
    <location>
        <begin position="86"/>
        <end position="106"/>
    </location>
</feature>
<dbReference type="EMBL" id="UYJE01003837">
    <property type="protein sequence ID" value="VDI22772.1"/>
    <property type="molecule type" value="Genomic_DNA"/>
</dbReference>
<keyword evidence="3" id="KW-1185">Reference proteome</keyword>
<name>A0A8B6DQQ5_MYTGA</name>
<evidence type="ECO:0000313" key="2">
    <source>
        <dbReference type="EMBL" id="VDI22772.1"/>
    </source>
</evidence>
<protein>
    <submittedName>
        <fullName evidence="2">Uncharacterized protein</fullName>
    </submittedName>
</protein>
<proteinExistence type="predicted"/>
<dbReference type="AlphaFoldDB" id="A0A8B6DQQ5"/>
<evidence type="ECO:0000256" key="1">
    <source>
        <dbReference type="SAM" id="MobiDB-lite"/>
    </source>
</evidence>
<accession>A0A8B6DQQ5</accession>
<organism evidence="2 3">
    <name type="scientific">Mytilus galloprovincialis</name>
    <name type="common">Mediterranean mussel</name>
    <dbReference type="NCBI Taxonomy" id="29158"/>
    <lineage>
        <taxon>Eukaryota</taxon>
        <taxon>Metazoa</taxon>
        <taxon>Spiralia</taxon>
        <taxon>Lophotrochozoa</taxon>
        <taxon>Mollusca</taxon>
        <taxon>Bivalvia</taxon>
        <taxon>Autobranchia</taxon>
        <taxon>Pteriomorphia</taxon>
        <taxon>Mytilida</taxon>
        <taxon>Mytiloidea</taxon>
        <taxon>Mytilidae</taxon>
        <taxon>Mytilinae</taxon>
        <taxon>Mytilus</taxon>
    </lineage>
</organism>
<evidence type="ECO:0000313" key="3">
    <source>
        <dbReference type="Proteomes" id="UP000596742"/>
    </source>
</evidence>
<gene>
    <name evidence="2" type="ORF">MGAL_10B002517</name>
</gene>
<dbReference type="Proteomes" id="UP000596742">
    <property type="component" value="Unassembled WGS sequence"/>
</dbReference>
<comment type="caution">
    <text evidence="2">The sequence shown here is derived from an EMBL/GenBank/DDBJ whole genome shotgun (WGS) entry which is preliminary data.</text>
</comment>